<dbReference type="RefSeq" id="WP_182079006.1">
    <property type="nucleotide sequence ID" value="NZ_CP059674.1"/>
</dbReference>
<dbReference type="KEGG" id="mtuy:H3143_01190"/>
<keyword evidence="2" id="KW-1185">Reference proteome</keyword>
<accession>A0A7D7XX93</accession>
<dbReference type="AlphaFoldDB" id="A0A7D7XX93"/>
<evidence type="ECO:0000313" key="2">
    <source>
        <dbReference type="Proteomes" id="UP000514704"/>
    </source>
</evidence>
<sequence>MIDYKDIIINYLTKHNWTIGIMESHSNGIITNALLLNNQLDKLFKGAMIFKNIDSVNLFLKSNRRSLINPKQLWSTDLHNYLSEVASEYFNADLVINFVHFDIEQTKQLVFSFIIKDRIIVHNVDLSKYQSNNYIQPVCILVLNKLVEELVSYQENDH</sequence>
<name>A0A7D7XX93_9MOLU</name>
<proteinExistence type="predicted"/>
<dbReference type="EMBL" id="CP059674">
    <property type="protein sequence ID" value="QMT98733.1"/>
    <property type="molecule type" value="Genomic_DNA"/>
</dbReference>
<evidence type="ECO:0000313" key="1">
    <source>
        <dbReference type="EMBL" id="QMT98733.1"/>
    </source>
</evidence>
<dbReference type="Proteomes" id="UP000514704">
    <property type="component" value="Chromosome"/>
</dbReference>
<protein>
    <submittedName>
        <fullName evidence="1">Uncharacterized protein</fullName>
    </submittedName>
</protein>
<reference evidence="1 2" key="1">
    <citation type="journal article" date="2017" name="Int. J. Syst. Evol. Microbiol.">
        <title>Mycoplasma tullyi sp. nov., isolated from penguins of the genus Spheniscus.</title>
        <authorList>
            <person name="Yavari C.A."/>
            <person name="Ramirez A.S."/>
            <person name="Nicholas R.A.J."/>
            <person name="Radford A.D."/>
            <person name="Darby A.C."/>
            <person name="Bradbury J.M."/>
        </authorList>
    </citation>
    <scope>NUCLEOTIDE SEQUENCE [LARGE SCALE GENOMIC DNA]</scope>
    <source>
        <strain evidence="1 2">56A97T</strain>
    </source>
</reference>
<gene>
    <name evidence="1" type="ORF">H3143_01190</name>
</gene>
<organism evidence="1 2">
    <name type="scientific">Mycoplasma tullyi</name>
    <dbReference type="NCBI Taxonomy" id="1612150"/>
    <lineage>
        <taxon>Bacteria</taxon>
        <taxon>Bacillati</taxon>
        <taxon>Mycoplasmatota</taxon>
        <taxon>Mollicutes</taxon>
        <taxon>Mycoplasmataceae</taxon>
        <taxon>Mycoplasma</taxon>
    </lineage>
</organism>